<dbReference type="RefSeq" id="WP_057743565.1">
    <property type="nucleotide sequence ID" value="NZ_AZEF01000020.1"/>
</dbReference>
<dbReference type="EMBL" id="AZEF01000020">
    <property type="protein sequence ID" value="KRL01833.1"/>
    <property type="molecule type" value="Genomic_DNA"/>
</dbReference>
<keyword evidence="3" id="KW-1185">Reference proteome</keyword>
<name>A0A0R1M2B4_9LACO</name>
<evidence type="ECO:0000313" key="3">
    <source>
        <dbReference type="Proteomes" id="UP000051621"/>
    </source>
</evidence>
<feature type="compositionally biased region" description="Low complexity" evidence="1">
    <location>
        <begin position="206"/>
        <end position="223"/>
    </location>
</feature>
<dbReference type="PATRIC" id="fig|1423731.3.peg.1075"/>
<dbReference type="PROSITE" id="PS51257">
    <property type="entry name" value="PROKAR_LIPOPROTEIN"/>
    <property type="match status" value="1"/>
</dbReference>
<dbReference type="AlphaFoldDB" id="A0A0R1M2B4"/>
<organism evidence="2 3">
    <name type="scientific">Liquorilactobacillus capillatus DSM 19910</name>
    <dbReference type="NCBI Taxonomy" id="1423731"/>
    <lineage>
        <taxon>Bacteria</taxon>
        <taxon>Bacillati</taxon>
        <taxon>Bacillota</taxon>
        <taxon>Bacilli</taxon>
        <taxon>Lactobacillales</taxon>
        <taxon>Lactobacillaceae</taxon>
        <taxon>Liquorilactobacillus</taxon>
    </lineage>
</organism>
<evidence type="ECO:0000313" key="2">
    <source>
        <dbReference type="EMBL" id="KRL01833.1"/>
    </source>
</evidence>
<gene>
    <name evidence="2" type="ORF">FC81_GL001044</name>
</gene>
<keyword evidence="2" id="KW-0449">Lipoprotein</keyword>
<feature type="region of interest" description="Disordered" evidence="1">
    <location>
        <begin position="199"/>
        <end position="225"/>
    </location>
</feature>
<comment type="caution">
    <text evidence="2">The sequence shown here is derived from an EMBL/GenBank/DDBJ whole genome shotgun (WGS) entry which is preliminary data.</text>
</comment>
<dbReference type="STRING" id="1423731.FC81_GL001044"/>
<sequence>MNEFRRRFISGIGIIALTLTLGACSTGQSRQEKGQTSSNKSSLVDTSYQKALKDLEKGAPQQAYSRLEKANSANSTNKKAASLYRNLAYLLTAKKAVTENKLPKAGEYLAKLDRVNTPKGLVKQINAVKKEYQSVRLAQVYYTEIGNYYQAQKMTAAGGSLEALKSLPSRYQAVAAYQTKAQKYEDLISQAQTVGTSSAVDRSLQSSHSSDTGSSAATSASSGYTNARNSKIVSSEYAKKTGSSISSATNSQVSSVTKGLTDTEVLNKFRAAAAIPQEAGDQYYIQKLDDDNYQVEIRHTSPNNTTVSNLKGMYRFNISTQAVQKLNEVSGEYVRVN</sequence>
<reference evidence="2 3" key="1">
    <citation type="journal article" date="2015" name="Genome Announc.">
        <title>Expanding the biotechnology potential of lactobacilli through comparative genomics of 213 strains and associated genera.</title>
        <authorList>
            <person name="Sun Z."/>
            <person name="Harris H.M."/>
            <person name="McCann A."/>
            <person name="Guo C."/>
            <person name="Argimon S."/>
            <person name="Zhang W."/>
            <person name="Yang X."/>
            <person name="Jeffery I.B."/>
            <person name="Cooney J.C."/>
            <person name="Kagawa T.F."/>
            <person name="Liu W."/>
            <person name="Song Y."/>
            <person name="Salvetti E."/>
            <person name="Wrobel A."/>
            <person name="Rasinkangas P."/>
            <person name="Parkhill J."/>
            <person name="Rea M.C."/>
            <person name="O'Sullivan O."/>
            <person name="Ritari J."/>
            <person name="Douillard F.P."/>
            <person name="Paul Ross R."/>
            <person name="Yang R."/>
            <person name="Briner A.E."/>
            <person name="Felis G.E."/>
            <person name="de Vos W.M."/>
            <person name="Barrangou R."/>
            <person name="Klaenhammer T.R."/>
            <person name="Caufield P.W."/>
            <person name="Cui Y."/>
            <person name="Zhang H."/>
            <person name="O'Toole P.W."/>
        </authorList>
    </citation>
    <scope>NUCLEOTIDE SEQUENCE [LARGE SCALE GENOMIC DNA]</scope>
    <source>
        <strain evidence="2 3">DSM 19910</strain>
    </source>
</reference>
<dbReference type="Proteomes" id="UP000051621">
    <property type="component" value="Unassembled WGS sequence"/>
</dbReference>
<protein>
    <submittedName>
        <fullName evidence="2">Lipoprotein</fullName>
    </submittedName>
</protein>
<accession>A0A0R1M2B4</accession>
<evidence type="ECO:0000256" key="1">
    <source>
        <dbReference type="SAM" id="MobiDB-lite"/>
    </source>
</evidence>
<dbReference type="OrthoDB" id="2274322at2"/>
<proteinExistence type="predicted"/>